<comment type="catalytic activity">
    <reaction evidence="11">
        <text>XMP + L-glutamine + ATP + H2O = GMP + L-glutamate + AMP + diphosphate + 2 H(+)</text>
        <dbReference type="Rhea" id="RHEA:11680"/>
        <dbReference type="ChEBI" id="CHEBI:15377"/>
        <dbReference type="ChEBI" id="CHEBI:15378"/>
        <dbReference type="ChEBI" id="CHEBI:29985"/>
        <dbReference type="ChEBI" id="CHEBI:30616"/>
        <dbReference type="ChEBI" id="CHEBI:33019"/>
        <dbReference type="ChEBI" id="CHEBI:57464"/>
        <dbReference type="ChEBI" id="CHEBI:58115"/>
        <dbReference type="ChEBI" id="CHEBI:58359"/>
        <dbReference type="ChEBI" id="CHEBI:456215"/>
        <dbReference type="EC" id="6.3.5.2"/>
    </reaction>
</comment>
<evidence type="ECO:0000256" key="8">
    <source>
        <dbReference type="ARBA" id="ARBA00022755"/>
    </source>
</evidence>
<keyword evidence="7 11" id="KW-0332">GMP biosynthesis</keyword>
<organism evidence="14 15">
    <name type="scientific">Candidatus Riesia pediculischaeffi</name>
    <dbReference type="NCBI Taxonomy" id="428411"/>
    <lineage>
        <taxon>Bacteria</taxon>
        <taxon>Pseudomonadati</taxon>
        <taxon>Pseudomonadota</taxon>
        <taxon>Gammaproteobacteria</taxon>
        <taxon>Enterobacterales</taxon>
        <taxon>Enterobacteriaceae</taxon>
        <taxon>Candidatus Riesia</taxon>
    </lineage>
</organism>
<dbReference type="GO" id="GO:0005829">
    <property type="term" value="C:cytosol"/>
    <property type="evidence" value="ECO:0007669"/>
    <property type="project" value="TreeGrafter"/>
</dbReference>
<dbReference type="KEGG" id="rped:AOQ87_02160"/>
<evidence type="ECO:0000256" key="7">
    <source>
        <dbReference type="ARBA" id="ARBA00022749"/>
    </source>
</evidence>
<feature type="active site" description="Nucleophile" evidence="11">
    <location>
        <position position="83"/>
    </location>
</feature>
<dbReference type="CDD" id="cd01997">
    <property type="entry name" value="GMP_synthase_C"/>
    <property type="match status" value="1"/>
</dbReference>
<dbReference type="PRINTS" id="PR00096">
    <property type="entry name" value="GATASE"/>
</dbReference>
<dbReference type="InterPro" id="IPR022955">
    <property type="entry name" value="GMP_synthase"/>
</dbReference>
<dbReference type="NCBIfam" id="NF000848">
    <property type="entry name" value="PRK00074.1"/>
    <property type="match status" value="1"/>
</dbReference>
<dbReference type="NCBIfam" id="TIGR00884">
    <property type="entry name" value="guaA_Cterm"/>
    <property type="match status" value="1"/>
</dbReference>
<protein>
    <recommendedName>
        <fullName evidence="4 11">GMP synthase [glutamine-hydrolyzing]</fullName>
        <ecNumber evidence="3 11">6.3.5.2</ecNumber>
    </recommendedName>
    <alternativeName>
        <fullName evidence="11">GMP synthetase</fullName>
    </alternativeName>
    <alternativeName>
        <fullName evidence="11">Glutamine amidotransferase</fullName>
    </alternativeName>
</protein>
<keyword evidence="8 11" id="KW-0658">Purine biosynthesis</keyword>
<dbReference type="InterPro" id="IPR001674">
    <property type="entry name" value="GMP_synth_C"/>
</dbReference>
<dbReference type="PROSITE" id="PS51553">
    <property type="entry name" value="GMPS_ATP_PPASE"/>
    <property type="match status" value="1"/>
</dbReference>
<dbReference type="NCBIfam" id="TIGR00888">
    <property type="entry name" value="guaA_Nterm"/>
    <property type="match status" value="1"/>
</dbReference>
<dbReference type="GO" id="GO:0003921">
    <property type="term" value="F:GMP synthase activity"/>
    <property type="evidence" value="ECO:0007669"/>
    <property type="project" value="InterPro"/>
</dbReference>
<dbReference type="SUPFAM" id="SSF52402">
    <property type="entry name" value="Adenine nucleotide alpha hydrolases-like"/>
    <property type="match status" value="1"/>
</dbReference>
<evidence type="ECO:0000256" key="12">
    <source>
        <dbReference type="PROSITE-ProRule" id="PRU00886"/>
    </source>
</evidence>
<dbReference type="GO" id="GO:0005524">
    <property type="term" value="F:ATP binding"/>
    <property type="evidence" value="ECO:0007669"/>
    <property type="project" value="UniProtKB-UniRule"/>
</dbReference>
<dbReference type="PROSITE" id="PS51273">
    <property type="entry name" value="GATASE_TYPE_1"/>
    <property type="match status" value="1"/>
</dbReference>
<dbReference type="EC" id="6.3.5.2" evidence="3 11"/>
<evidence type="ECO:0000256" key="10">
    <source>
        <dbReference type="ARBA" id="ARBA00022962"/>
    </source>
</evidence>
<dbReference type="SUPFAM" id="SSF52317">
    <property type="entry name" value="Class I glutamine amidotransferase-like"/>
    <property type="match status" value="1"/>
</dbReference>
<dbReference type="PANTHER" id="PTHR11922:SF2">
    <property type="entry name" value="GMP SYNTHASE [GLUTAMINE-HYDROLYZING]"/>
    <property type="match status" value="1"/>
</dbReference>
<dbReference type="SUPFAM" id="SSF54810">
    <property type="entry name" value="GMP synthetase C-terminal dimerisation domain"/>
    <property type="match status" value="1"/>
</dbReference>
<dbReference type="Gene3D" id="3.40.50.620">
    <property type="entry name" value="HUPs"/>
    <property type="match status" value="1"/>
</dbReference>
<dbReference type="RefSeq" id="WP_080626639.1">
    <property type="nucleotide sequence ID" value="NZ_CP012839.1"/>
</dbReference>
<evidence type="ECO:0000256" key="9">
    <source>
        <dbReference type="ARBA" id="ARBA00022840"/>
    </source>
</evidence>
<accession>A0A1V0HL41</accession>
<evidence type="ECO:0000256" key="11">
    <source>
        <dbReference type="HAMAP-Rule" id="MF_00344"/>
    </source>
</evidence>
<feature type="active site" evidence="11">
    <location>
        <position position="180"/>
    </location>
</feature>
<evidence type="ECO:0000256" key="3">
    <source>
        <dbReference type="ARBA" id="ARBA00012746"/>
    </source>
</evidence>
<feature type="domain" description="GMPS ATP-PPase" evidence="13">
    <location>
        <begin position="205"/>
        <end position="394"/>
    </location>
</feature>
<dbReference type="UniPathway" id="UPA00189">
    <property type="reaction ID" value="UER00296"/>
</dbReference>
<name>A0A1V0HL41_9ENTR</name>
<evidence type="ECO:0000256" key="5">
    <source>
        <dbReference type="ARBA" id="ARBA00022598"/>
    </source>
</evidence>
<dbReference type="Pfam" id="PF02540">
    <property type="entry name" value="NAD_synthase"/>
    <property type="match status" value="1"/>
</dbReference>
<dbReference type="InterPro" id="IPR014729">
    <property type="entry name" value="Rossmann-like_a/b/a_fold"/>
</dbReference>
<dbReference type="FunFam" id="3.30.300.10:FF:000002">
    <property type="entry name" value="GMP synthase [glutamine-hydrolyzing]"/>
    <property type="match status" value="1"/>
</dbReference>
<evidence type="ECO:0000256" key="1">
    <source>
        <dbReference type="ARBA" id="ARBA00002332"/>
    </source>
</evidence>
<keyword evidence="6 11" id="KW-0547">Nucleotide-binding</keyword>
<keyword evidence="9 11" id="KW-0067">ATP-binding</keyword>
<keyword evidence="5 11" id="KW-0436">Ligase</keyword>
<comment type="subunit">
    <text evidence="11">Homodimer.</text>
</comment>
<reference evidence="14 15" key="1">
    <citation type="submission" date="2015-10" db="EMBL/GenBank/DDBJ databases">
        <title>Survey of human and primate louse endosymbionts.</title>
        <authorList>
            <person name="Boyd B.M."/>
        </authorList>
    </citation>
    <scope>NUCLEOTIDE SEQUENCE [LARGE SCALE GENOMIC DNA]</scope>
    <source>
        <strain evidence="14 15">PTSK</strain>
    </source>
</reference>
<dbReference type="InterPro" id="IPR029062">
    <property type="entry name" value="Class_I_gatase-like"/>
</dbReference>
<dbReference type="EMBL" id="CP012839">
    <property type="protein sequence ID" value="ARC53441.1"/>
    <property type="molecule type" value="Genomic_DNA"/>
</dbReference>
<dbReference type="HAMAP" id="MF_00344">
    <property type="entry name" value="GMP_synthase"/>
    <property type="match status" value="1"/>
</dbReference>
<proteinExistence type="inferred from homology"/>
<dbReference type="Pfam" id="PF00117">
    <property type="entry name" value="GATase"/>
    <property type="match status" value="1"/>
</dbReference>
<evidence type="ECO:0000256" key="4">
    <source>
        <dbReference type="ARBA" id="ARBA00021562"/>
    </source>
</evidence>
<dbReference type="InterPro" id="IPR017926">
    <property type="entry name" value="GATASE"/>
</dbReference>
<dbReference type="Proteomes" id="UP000242793">
    <property type="component" value="Chromosome"/>
</dbReference>
<feature type="active site" evidence="11">
    <location>
        <position position="178"/>
    </location>
</feature>
<evidence type="ECO:0000313" key="14">
    <source>
        <dbReference type="EMBL" id="ARC53441.1"/>
    </source>
</evidence>
<dbReference type="FunFam" id="3.40.50.880:FF:000001">
    <property type="entry name" value="GMP synthase [glutamine-hydrolyzing]"/>
    <property type="match status" value="1"/>
</dbReference>
<evidence type="ECO:0000256" key="6">
    <source>
        <dbReference type="ARBA" id="ARBA00022741"/>
    </source>
</evidence>
<evidence type="ECO:0000259" key="13">
    <source>
        <dbReference type="PROSITE" id="PS51553"/>
    </source>
</evidence>
<dbReference type="CDD" id="cd01742">
    <property type="entry name" value="GATase1_GMP_Synthase"/>
    <property type="match status" value="1"/>
</dbReference>
<evidence type="ECO:0000256" key="2">
    <source>
        <dbReference type="ARBA" id="ARBA00005153"/>
    </source>
</evidence>
<evidence type="ECO:0000313" key="15">
    <source>
        <dbReference type="Proteomes" id="UP000242793"/>
    </source>
</evidence>
<dbReference type="InterPro" id="IPR004739">
    <property type="entry name" value="GMP_synth_GATase"/>
</dbReference>
<keyword evidence="10 11" id="KW-0315">Glutamine amidotransferase</keyword>
<dbReference type="AlphaFoldDB" id="A0A1V0HL41"/>
<dbReference type="STRING" id="428411.AOQ87_02160"/>
<keyword evidence="15" id="KW-1185">Reference proteome</keyword>
<feature type="binding site" evidence="12">
    <location>
        <begin position="232"/>
        <end position="238"/>
    </location>
    <ligand>
        <name>ATP</name>
        <dbReference type="ChEBI" id="CHEBI:30616"/>
    </ligand>
</feature>
<comment type="pathway">
    <text evidence="2 11">Purine metabolism; GMP biosynthesis; GMP from XMP (L-Gln route): step 1/1.</text>
</comment>
<comment type="function">
    <text evidence="1 11">Catalyzes the synthesis of GMP from XMP.</text>
</comment>
<dbReference type="InterPro" id="IPR022310">
    <property type="entry name" value="NAD/GMP_synthase"/>
</dbReference>
<dbReference type="InterPro" id="IPR025777">
    <property type="entry name" value="GMPS_ATP_PPase_dom"/>
</dbReference>
<gene>
    <name evidence="11 14" type="primary">guaA</name>
    <name evidence="14" type="ORF">AOQ87_02160</name>
</gene>
<dbReference type="PANTHER" id="PTHR11922">
    <property type="entry name" value="GMP SYNTHASE-RELATED"/>
    <property type="match status" value="1"/>
</dbReference>
<dbReference type="Gene3D" id="3.30.300.10">
    <property type="match status" value="1"/>
</dbReference>
<sequence>MLRKNTILIIDFGSQYSMLIARRIREMGVYCRICVLDDSKKNISRDLPQGIILSGSPDSVVKKDYQGSYNFIFESGVPILGICYGMHVISLHFHGKSITSNRKEFGRAELLIHRQCSLTQGIYDYLDDLGNSILQVWMSHSDIIADIPKDFQNFASTKNCRYAIIGNEKRRLYGVQFHPEVTHTNQGRRILSQFVINICKCKSTWKLDRSISHIVQRIRNRVKNDQVILAFSGGIDSLVTAILIHQAIGKNLFCVFVDTGLLRHNELNRVSKYSSKFDFNLIVVSAKNRFFIALRGIHSPEKKRMIVGKLFTEIFNEQARIRKNVRWFAQGTICPDIIESQSQNKKNIKSHHNVGGLIGLSRSLKLLEPIKNLFKDEVQEIAKKFGLSNRIIYGHPFPGPGMSIRILGEVKERYCEIVRKVDYIFTEELLESKLYDKVSQAFAVFIPVKSVGIMGDNRRYEWIVSLRAVKTDDFMTADWVYLPRKLLEKVSNRIINEVESISRVVYDISSKPPSTIEWE</sequence>
<dbReference type="Gene3D" id="3.40.50.880">
    <property type="match status" value="1"/>
</dbReference>
<dbReference type="Pfam" id="PF00958">
    <property type="entry name" value="GMP_synt_C"/>
    <property type="match status" value="1"/>
</dbReference>